<keyword evidence="2 6" id="KW-0863">Zinc-finger</keyword>
<dbReference type="AlphaFoldDB" id="A0A420HI19"/>
<dbReference type="Pfam" id="PF00320">
    <property type="entry name" value="GATA"/>
    <property type="match status" value="1"/>
</dbReference>
<sequence length="506" mass="56923">MIPPIVIEVVYLATNYSMNYGGMDFPDAQLFLQKPLSNSYVNENGYPNPQMLHADFFDGLENMSTGLDNIFDDCFPREFLIPQMTARPSASFTVDGPKSDTQISTQQTSHDISSCGAGDGPLPADFGMPSVNNRNGNAPLDFTKRRNWSQHIIEEIRDFLHVLTPDGRMIYLSPSAEPLTGYTKGELKGQFIVDFIHPDDKAMFLREFNESIASGNNLRYFYRFLKKNQSYIILESHGHPHFRSDMIQNGNTGFSNSCEGYFMMARPYLTKNSSLLDSFLEHKVENQRLLKRIEQLRKEEEIEEEAQQNWLKQADQLQTTLGSPVGSNYTSNSQIVLGHSGNTYDAISMPPPARPVGAPLTKKALEESIAGLKQDSMKDKMERYKGVSQIESIEMLTGLRYREGERSYGISTGAQSPLLIRGDAGISLPLESEVRSDKKRKLKLADEYVCTDCGTLDSPEWRKGPSGPKTLCNACGLRWAKKEKKKPTFAIADRTVETKNAERIMQ</sequence>
<evidence type="ECO:0000313" key="12">
    <source>
        <dbReference type="Proteomes" id="UP000286134"/>
    </source>
</evidence>
<evidence type="ECO:0000256" key="8">
    <source>
        <dbReference type="SAM" id="MobiDB-lite"/>
    </source>
</evidence>
<keyword evidence="7" id="KW-0175">Coiled coil</keyword>
<dbReference type="PROSITE" id="PS00344">
    <property type="entry name" value="GATA_ZN_FINGER_1"/>
    <property type="match status" value="1"/>
</dbReference>
<dbReference type="SUPFAM" id="SSF55785">
    <property type="entry name" value="PYP-like sensor domain (PAS domain)"/>
    <property type="match status" value="1"/>
</dbReference>
<evidence type="ECO:0000259" key="9">
    <source>
        <dbReference type="PROSITE" id="PS50112"/>
    </source>
</evidence>
<accession>A0A420HI19</accession>
<keyword evidence="5" id="KW-0804">Transcription</keyword>
<evidence type="ECO:0000256" key="6">
    <source>
        <dbReference type="PROSITE-ProRule" id="PRU00094"/>
    </source>
</evidence>
<dbReference type="GO" id="GO:0008270">
    <property type="term" value="F:zinc ion binding"/>
    <property type="evidence" value="ECO:0007669"/>
    <property type="project" value="UniProtKB-KW"/>
</dbReference>
<evidence type="ECO:0000256" key="1">
    <source>
        <dbReference type="ARBA" id="ARBA00022723"/>
    </source>
</evidence>
<dbReference type="Proteomes" id="UP000286134">
    <property type="component" value="Unassembled WGS sequence"/>
</dbReference>
<dbReference type="InterPro" id="IPR013088">
    <property type="entry name" value="Znf_NHR/GATA"/>
</dbReference>
<evidence type="ECO:0000259" key="10">
    <source>
        <dbReference type="PROSITE" id="PS50114"/>
    </source>
</evidence>
<dbReference type="GO" id="GO:0006355">
    <property type="term" value="P:regulation of DNA-templated transcription"/>
    <property type="evidence" value="ECO:0007669"/>
    <property type="project" value="InterPro"/>
</dbReference>
<dbReference type="Gene3D" id="3.30.450.20">
    <property type="entry name" value="PAS domain"/>
    <property type="match status" value="1"/>
</dbReference>
<dbReference type="PANTHER" id="PTHR47172:SF24">
    <property type="entry name" value="GATA ZINC FINGER DOMAIN-CONTAINING PROTEIN 14-RELATED"/>
    <property type="match status" value="1"/>
</dbReference>
<keyword evidence="1" id="KW-0479">Metal-binding</keyword>
<proteinExistence type="predicted"/>
<dbReference type="CDD" id="cd00202">
    <property type="entry name" value="ZnF_GATA"/>
    <property type="match status" value="1"/>
</dbReference>
<comment type="caution">
    <text evidence="11">The sequence shown here is derived from an EMBL/GenBank/DDBJ whole genome shotgun (WGS) entry which is preliminary data.</text>
</comment>
<dbReference type="EMBL" id="MCFK01007727">
    <property type="protein sequence ID" value="RKF57028.1"/>
    <property type="molecule type" value="Genomic_DNA"/>
</dbReference>
<dbReference type="InterPro" id="IPR000014">
    <property type="entry name" value="PAS"/>
</dbReference>
<feature type="coiled-coil region" evidence="7">
    <location>
        <begin position="279"/>
        <end position="313"/>
    </location>
</feature>
<dbReference type="InterPro" id="IPR000679">
    <property type="entry name" value="Znf_GATA"/>
</dbReference>
<dbReference type="Pfam" id="PF08447">
    <property type="entry name" value="PAS_3"/>
    <property type="match status" value="1"/>
</dbReference>
<feature type="region of interest" description="Disordered" evidence="8">
    <location>
        <begin position="90"/>
        <end position="113"/>
    </location>
</feature>
<evidence type="ECO:0000256" key="5">
    <source>
        <dbReference type="ARBA" id="ARBA00023163"/>
    </source>
</evidence>
<dbReference type="CDD" id="cd00130">
    <property type="entry name" value="PAS"/>
    <property type="match status" value="1"/>
</dbReference>
<organism evidence="11 12">
    <name type="scientific">Erysiphe neolycopersici</name>
    <dbReference type="NCBI Taxonomy" id="212602"/>
    <lineage>
        <taxon>Eukaryota</taxon>
        <taxon>Fungi</taxon>
        <taxon>Dikarya</taxon>
        <taxon>Ascomycota</taxon>
        <taxon>Pezizomycotina</taxon>
        <taxon>Leotiomycetes</taxon>
        <taxon>Erysiphales</taxon>
        <taxon>Erysiphaceae</taxon>
        <taxon>Erysiphe</taxon>
    </lineage>
</organism>
<keyword evidence="4" id="KW-0805">Transcription regulation</keyword>
<dbReference type="OrthoDB" id="2162994at2759"/>
<dbReference type="SMART" id="SM00401">
    <property type="entry name" value="ZnF_GATA"/>
    <property type="match status" value="1"/>
</dbReference>
<gene>
    <name evidence="11" type="ORF">OnM2_077079</name>
</gene>
<evidence type="ECO:0000313" key="11">
    <source>
        <dbReference type="EMBL" id="RKF57028.1"/>
    </source>
</evidence>
<reference evidence="11 12" key="1">
    <citation type="journal article" date="2018" name="BMC Genomics">
        <title>Comparative genome analyses reveal sequence features reflecting distinct modes of host-adaptation between dicot and monocot powdery mildew.</title>
        <authorList>
            <person name="Wu Y."/>
            <person name="Ma X."/>
            <person name="Pan Z."/>
            <person name="Kale S.D."/>
            <person name="Song Y."/>
            <person name="King H."/>
            <person name="Zhang Q."/>
            <person name="Presley C."/>
            <person name="Deng X."/>
            <person name="Wei C.I."/>
            <person name="Xiao S."/>
        </authorList>
    </citation>
    <scope>NUCLEOTIDE SEQUENCE [LARGE SCALE GENOMIC DNA]</scope>
    <source>
        <strain evidence="11">UMSG2</strain>
    </source>
</reference>
<keyword evidence="12" id="KW-1185">Reference proteome</keyword>
<evidence type="ECO:0000256" key="7">
    <source>
        <dbReference type="SAM" id="Coils"/>
    </source>
</evidence>
<dbReference type="STRING" id="212602.A0A420HI19"/>
<dbReference type="PANTHER" id="PTHR47172">
    <property type="entry name" value="OS01G0976800 PROTEIN"/>
    <property type="match status" value="1"/>
</dbReference>
<dbReference type="SMART" id="SM00091">
    <property type="entry name" value="PAS"/>
    <property type="match status" value="1"/>
</dbReference>
<evidence type="ECO:0000256" key="4">
    <source>
        <dbReference type="ARBA" id="ARBA00023015"/>
    </source>
</evidence>
<dbReference type="PROSITE" id="PS50114">
    <property type="entry name" value="GATA_ZN_FINGER_2"/>
    <property type="match status" value="1"/>
</dbReference>
<dbReference type="InterPro" id="IPR035965">
    <property type="entry name" value="PAS-like_dom_sf"/>
</dbReference>
<dbReference type="InterPro" id="IPR013655">
    <property type="entry name" value="PAS_fold_3"/>
</dbReference>
<feature type="domain" description="GATA-type" evidence="10">
    <location>
        <begin position="450"/>
        <end position="499"/>
    </location>
</feature>
<protein>
    <submittedName>
        <fullName evidence="11">Cutinase gene palindrome-binding protein</fullName>
    </submittedName>
</protein>
<dbReference type="GO" id="GO:0043565">
    <property type="term" value="F:sequence-specific DNA binding"/>
    <property type="evidence" value="ECO:0007669"/>
    <property type="project" value="InterPro"/>
</dbReference>
<dbReference type="SUPFAM" id="SSF57716">
    <property type="entry name" value="Glucocorticoid receptor-like (DNA-binding domain)"/>
    <property type="match status" value="1"/>
</dbReference>
<evidence type="ECO:0000256" key="2">
    <source>
        <dbReference type="ARBA" id="ARBA00022771"/>
    </source>
</evidence>
<feature type="domain" description="PAS" evidence="9">
    <location>
        <begin position="145"/>
        <end position="215"/>
    </location>
</feature>
<name>A0A420HI19_9PEZI</name>
<feature type="compositionally biased region" description="Polar residues" evidence="8">
    <location>
        <begin position="99"/>
        <end position="112"/>
    </location>
</feature>
<keyword evidence="3" id="KW-0862">Zinc</keyword>
<evidence type="ECO:0000256" key="3">
    <source>
        <dbReference type="ARBA" id="ARBA00022833"/>
    </source>
</evidence>
<dbReference type="NCBIfam" id="TIGR00229">
    <property type="entry name" value="sensory_box"/>
    <property type="match status" value="1"/>
</dbReference>
<dbReference type="Gene3D" id="3.30.50.10">
    <property type="entry name" value="Erythroid Transcription Factor GATA-1, subunit A"/>
    <property type="match status" value="1"/>
</dbReference>
<dbReference type="PROSITE" id="PS50112">
    <property type="entry name" value="PAS"/>
    <property type="match status" value="1"/>
</dbReference>